<proteinExistence type="predicted"/>
<name>A0A1B6LDU5_9HEMI</name>
<keyword evidence="1" id="KW-0732">Signal</keyword>
<dbReference type="EMBL" id="GEBQ01018115">
    <property type="protein sequence ID" value="JAT21862.1"/>
    <property type="molecule type" value="Transcribed_RNA"/>
</dbReference>
<feature type="signal peptide" evidence="1">
    <location>
        <begin position="1"/>
        <end position="18"/>
    </location>
</feature>
<organism evidence="2">
    <name type="scientific">Graphocephala atropunctata</name>
    <dbReference type="NCBI Taxonomy" id="36148"/>
    <lineage>
        <taxon>Eukaryota</taxon>
        <taxon>Metazoa</taxon>
        <taxon>Ecdysozoa</taxon>
        <taxon>Arthropoda</taxon>
        <taxon>Hexapoda</taxon>
        <taxon>Insecta</taxon>
        <taxon>Pterygota</taxon>
        <taxon>Neoptera</taxon>
        <taxon>Paraneoptera</taxon>
        <taxon>Hemiptera</taxon>
        <taxon>Auchenorrhyncha</taxon>
        <taxon>Membracoidea</taxon>
        <taxon>Cicadellidae</taxon>
        <taxon>Cicadellinae</taxon>
        <taxon>Cicadellini</taxon>
        <taxon>Graphocephala</taxon>
    </lineage>
</organism>
<reference evidence="2" key="1">
    <citation type="submission" date="2015-11" db="EMBL/GenBank/DDBJ databases">
        <title>De novo transcriptome assembly of four potential Pierce s Disease insect vectors from Arizona vineyards.</title>
        <authorList>
            <person name="Tassone E.E."/>
        </authorList>
    </citation>
    <scope>NUCLEOTIDE SEQUENCE</scope>
</reference>
<sequence length="130" mass="14142">MELLLCLTLGAVCGISQGAPRPATTEEVWVNPLEGVPDPTTEPALEEPPPTLVSALRNSVGKISLAETPTAGCYNPWATSTLRRYWFAVGLGSFLFSMYQLTYQYLESVLGPPPPPPPGAQTYTLHWSFF</sequence>
<accession>A0A1B6LDU5</accession>
<gene>
    <name evidence="2" type="ORF">g.11170</name>
</gene>
<protein>
    <recommendedName>
        <fullName evidence="3">Major facilitator superfamily associated domain-containing protein</fullName>
    </recommendedName>
</protein>
<evidence type="ECO:0008006" key="3">
    <source>
        <dbReference type="Google" id="ProtNLM"/>
    </source>
</evidence>
<feature type="chain" id="PRO_5008587347" description="Major facilitator superfamily associated domain-containing protein" evidence="1">
    <location>
        <begin position="19"/>
        <end position="130"/>
    </location>
</feature>
<evidence type="ECO:0000313" key="2">
    <source>
        <dbReference type="EMBL" id="JAT21862.1"/>
    </source>
</evidence>
<dbReference type="AlphaFoldDB" id="A0A1B6LDU5"/>
<evidence type="ECO:0000256" key="1">
    <source>
        <dbReference type="SAM" id="SignalP"/>
    </source>
</evidence>